<comment type="caution">
    <text evidence="1">The sequence shown here is derived from an EMBL/GenBank/DDBJ whole genome shotgun (WGS) entry which is preliminary data.</text>
</comment>
<accession>A0A841TBP6</accession>
<proteinExistence type="predicted"/>
<dbReference type="Pfam" id="PF10970">
    <property type="entry name" value="GerPE"/>
    <property type="match status" value="1"/>
</dbReference>
<name>A0A841TBP6_9BACL</name>
<keyword evidence="2" id="KW-1185">Reference proteome</keyword>
<evidence type="ECO:0000313" key="1">
    <source>
        <dbReference type="EMBL" id="MBB6676437.1"/>
    </source>
</evidence>
<dbReference type="EMBL" id="JACJVN010000016">
    <property type="protein sequence ID" value="MBB6676437.1"/>
    <property type="molecule type" value="Genomic_DNA"/>
</dbReference>
<dbReference type="Proteomes" id="UP000574133">
    <property type="component" value="Unassembled WGS sequence"/>
</dbReference>
<protein>
    <submittedName>
        <fullName evidence="1">Spore germination protein GerPE</fullName>
    </submittedName>
</protein>
<dbReference type="InterPro" id="IPR024496">
    <property type="entry name" value="Spore_germ_GerPE"/>
</dbReference>
<dbReference type="AlphaFoldDB" id="A0A841TBP6"/>
<reference evidence="1 2" key="1">
    <citation type="submission" date="2020-08" db="EMBL/GenBank/DDBJ databases">
        <title>Cohnella phylogeny.</title>
        <authorList>
            <person name="Dunlap C."/>
        </authorList>
    </citation>
    <scope>NUCLEOTIDE SEQUENCE [LARGE SCALE GENOMIC DNA]</scope>
    <source>
        <strain evidence="1 2">DSM 103658</strain>
    </source>
</reference>
<gene>
    <name evidence="1" type="ORF">H4Q31_03745</name>
</gene>
<dbReference type="RefSeq" id="WP_185177719.1">
    <property type="nucleotide sequence ID" value="NZ_CBCSEP010000007.1"/>
</dbReference>
<sequence>MTLPDRVTAIGWFGMNTMSNASQLQFGDTFGSVHLQNRVLAIQRAIARFPRDELRFASYPLFFLPNPVPADPNPTPIFSASTTGTIEIGAVRIMASTASSFIRAGNGYGPQYADTRIHHFRHFNDPNTAARLGNWPDQAAQHQDA</sequence>
<evidence type="ECO:0000313" key="2">
    <source>
        <dbReference type="Proteomes" id="UP000574133"/>
    </source>
</evidence>
<organism evidence="1 2">
    <name type="scientific">Cohnella lubricantis</name>
    <dbReference type="NCBI Taxonomy" id="2163172"/>
    <lineage>
        <taxon>Bacteria</taxon>
        <taxon>Bacillati</taxon>
        <taxon>Bacillota</taxon>
        <taxon>Bacilli</taxon>
        <taxon>Bacillales</taxon>
        <taxon>Paenibacillaceae</taxon>
        <taxon>Cohnella</taxon>
    </lineage>
</organism>